<organism evidence="2 3">
    <name type="scientific">Segatella oris C735</name>
    <dbReference type="NCBI Taxonomy" id="563008"/>
    <lineage>
        <taxon>Bacteria</taxon>
        <taxon>Pseudomonadati</taxon>
        <taxon>Bacteroidota</taxon>
        <taxon>Bacteroidia</taxon>
        <taxon>Bacteroidales</taxon>
        <taxon>Prevotellaceae</taxon>
        <taxon>Segatella</taxon>
    </lineage>
</organism>
<keyword evidence="1" id="KW-0732">Signal</keyword>
<reference evidence="2 3" key="1">
    <citation type="submission" date="2010-02" db="EMBL/GenBank/DDBJ databases">
        <title>The Genome Sequence of Prevotella oris strain C735.</title>
        <authorList>
            <consortium name="The Broad Institute Genome Sequencing Platform"/>
            <person name="Ward D."/>
            <person name="Feldgarden M."/>
            <person name="Earl A."/>
            <person name="Young S.K."/>
            <person name="Zeng Q."/>
            <person name="Koehrsen M."/>
            <person name="Alvarado L."/>
            <person name="Berlin A."/>
            <person name="Bochicchio J."/>
            <person name="Borenstein D."/>
            <person name="Chapman S.B."/>
            <person name="Chen Z."/>
            <person name="Engels R."/>
            <person name="Freedman E."/>
            <person name="Gellesch M."/>
            <person name="Goldberg J."/>
            <person name="Griggs A."/>
            <person name="Gujja S."/>
            <person name="Heilman E."/>
            <person name="Heiman D."/>
            <person name="Hepburn T."/>
            <person name="Howarth C."/>
            <person name="Jen D."/>
            <person name="Larson L."/>
            <person name="Mehta T."/>
            <person name="Park D."/>
            <person name="Pearson M."/>
            <person name="Roberts A."/>
            <person name="Saif S."/>
            <person name="Shea T."/>
            <person name="Shenoy N."/>
            <person name="Sisk P."/>
            <person name="Stolte C."/>
            <person name="Sykes S."/>
            <person name="Thomson T."/>
            <person name="Walk T."/>
            <person name="White J."/>
            <person name="Yandava C."/>
            <person name="Sibley C.D."/>
            <person name="Field T.R."/>
            <person name="Grinwis M."/>
            <person name="Eshaghurshan C.S."/>
            <person name="Surette M.G."/>
            <person name="Haas B."/>
            <person name="Nusbaum C."/>
            <person name="Birren B."/>
        </authorList>
    </citation>
    <scope>NUCLEOTIDE SEQUENCE [LARGE SCALE GENOMIC DNA]</scope>
    <source>
        <strain evidence="2 3">C735</strain>
    </source>
</reference>
<dbReference type="AlphaFoldDB" id="D7NC64"/>
<dbReference type="EMBL" id="GL349566">
    <property type="protein sequence ID" value="EFI48752.1"/>
    <property type="molecule type" value="Genomic_DNA"/>
</dbReference>
<feature type="signal peptide" evidence="1">
    <location>
        <begin position="1"/>
        <end position="31"/>
    </location>
</feature>
<evidence type="ECO:0008006" key="4">
    <source>
        <dbReference type="Google" id="ProtNLM"/>
    </source>
</evidence>
<dbReference type="Proteomes" id="UP000003805">
    <property type="component" value="Unassembled WGS sequence"/>
</dbReference>
<feature type="chain" id="PRO_5003104707" description="Tat pathway signal sequence" evidence="1">
    <location>
        <begin position="32"/>
        <end position="210"/>
    </location>
</feature>
<protein>
    <recommendedName>
        <fullName evidence="4">Tat pathway signal sequence</fullName>
    </recommendedName>
</protein>
<evidence type="ECO:0000313" key="3">
    <source>
        <dbReference type="Proteomes" id="UP000003805"/>
    </source>
</evidence>
<sequence>MMNNKRRELMKKMNSMVIAMALLTMALPMNAQTNKNKQQESLVKKVTTIWNNAKKQVKQTGKDIGEKIGFDDMAAKEQDTDLIEVDGMKYMPIYNFDLFVNSHTTEDAELVHLSREAFMKKYPNAEIMYAVVPQQDWLHTALRDGSKVTGYRRRAYCFVVAKDGSDGYLNARFLFSAERVAGGEYVKSNSWPRWERTDVIPSHVYPKLIK</sequence>
<evidence type="ECO:0000313" key="2">
    <source>
        <dbReference type="EMBL" id="EFI48752.1"/>
    </source>
</evidence>
<keyword evidence="3" id="KW-1185">Reference proteome</keyword>
<accession>D7NC64</accession>
<proteinExistence type="predicted"/>
<name>D7NC64_9BACT</name>
<dbReference type="HOGENOM" id="CLU_1383035_0_0_10"/>
<evidence type="ECO:0000256" key="1">
    <source>
        <dbReference type="SAM" id="SignalP"/>
    </source>
</evidence>
<gene>
    <name evidence="2" type="ORF">HMPREF0665_01127</name>
</gene>